<sequence length="593" mass="66072">MNSIQQVVPTPPPVEVDEHEAFQRASEEISGYFQTQQVSFADYMAVISDLRRSGRRPDTVAISQGLRELASTEGRESRRKRNENRDSKIVHLTAHETPDGENLARRVHQYESDLEEATRQVEAANNLRAEIEDLRSELAAASRRESELTTALRAAEAKSGQEAFLQQELNRLKTLISNRDARTDFEFVRGRSTSVSLPVETEALHREITRLREALDEVLAMEEFFRQQWEQVSGDVECMAVLEAEISSLSSRLEEARIREQELTARLGESHGSSHSLEELTSRLIENEALIAELRNREASWVEEREQDAARTQETLESLRHDLEQAQLAVADAQHREAELQSRLAELHAAPPTISPDGESERLAGELTAARQDLADKDARCLTLEARIDELLPTVSAYEELYQRHTQLSARLERLPALQKSAQAARSTLSRIAPVSLPRSVESQLDTVESLAVTLEAVNAAAACCESEFAALRDALAVSQKAPVVAEPAVELSVATTVPTLPAVAESGDLKRILVEVVEIELEKQRKANASLASREIALRSRLETARPRSIEARTAEEELHSQAAFRNDMKQRADTLTELLRTLVASLRDASA</sequence>
<feature type="coiled-coil region" evidence="1">
    <location>
        <begin position="239"/>
        <end position="350"/>
    </location>
</feature>
<organism evidence="3 4">
    <name type="scientific">Terrimicrobium sacchariphilum</name>
    <dbReference type="NCBI Taxonomy" id="690879"/>
    <lineage>
        <taxon>Bacteria</taxon>
        <taxon>Pseudomonadati</taxon>
        <taxon>Verrucomicrobiota</taxon>
        <taxon>Terrimicrobiia</taxon>
        <taxon>Terrimicrobiales</taxon>
        <taxon>Terrimicrobiaceae</taxon>
        <taxon>Terrimicrobium</taxon>
    </lineage>
</organism>
<feature type="region of interest" description="Disordered" evidence="2">
    <location>
        <begin position="69"/>
        <end position="102"/>
    </location>
</feature>
<gene>
    <name evidence="3" type="ORF">TSACC_21375</name>
</gene>
<reference evidence="4" key="1">
    <citation type="journal article" date="2017" name="Genome Announc.">
        <title>Draft Genome Sequence of Terrimicrobium sacchariphilum NM-5T, a Facultative Anaerobic Soil Bacterium of the Class Spartobacteria.</title>
        <authorList>
            <person name="Qiu Y.L."/>
            <person name="Tourlousse D.M."/>
            <person name="Matsuura N."/>
            <person name="Ohashi A."/>
            <person name="Sekiguchi Y."/>
        </authorList>
    </citation>
    <scope>NUCLEOTIDE SEQUENCE [LARGE SCALE GENOMIC DNA]</scope>
    <source>
        <strain evidence="4">NM-5</strain>
    </source>
</reference>
<evidence type="ECO:0000256" key="1">
    <source>
        <dbReference type="SAM" id="Coils"/>
    </source>
</evidence>
<feature type="compositionally biased region" description="Basic and acidic residues" evidence="2">
    <location>
        <begin position="83"/>
        <end position="102"/>
    </location>
</feature>
<evidence type="ECO:0000313" key="3">
    <source>
        <dbReference type="EMBL" id="GAT32971.1"/>
    </source>
</evidence>
<evidence type="ECO:0000313" key="4">
    <source>
        <dbReference type="Proteomes" id="UP000076023"/>
    </source>
</evidence>
<accession>A0A146G609</accession>
<dbReference type="Gene3D" id="1.10.287.1490">
    <property type="match status" value="1"/>
</dbReference>
<keyword evidence="4" id="KW-1185">Reference proteome</keyword>
<proteinExistence type="predicted"/>
<keyword evidence="1" id="KW-0175">Coiled coil</keyword>
<evidence type="ECO:0000256" key="2">
    <source>
        <dbReference type="SAM" id="MobiDB-lite"/>
    </source>
</evidence>
<dbReference type="InParanoid" id="A0A146G609"/>
<protein>
    <submittedName>
        <fullName evidence="3">Uncharacterized protein</fullName>
    </submittedName>
</protein>
<dbReference type="RefSeq" id="WP_169809573.1">
    <property type="nucleotide sequence ID" value="NZ_BDCO01000002.1"/>
</dbReference>
<dbReference type="AlphaFoldDB" id="A0A146G609"/>
<name>A0A146G609_TERSA</name>
<dbReference type="Proteomes" id="UP000076023">
    <property type="component" value="Unassembled WGS sequence"/>
</dbReference>
<dbReference type="EMBL" id="BDCO01000002">
    <property type="protein sequence ID" value="GAT32971.1"/>
    <property type="molecule type" value="Genomic_DNA"/>
</dbReference>
<comment type="caution">
    <text evidence="3">The sequence shown here is derived from an EMBL/GenBank/DDBJ whole genome shotgun (WGS) entry which is preliminary data.</text>
</comment>